<evidence type="ECO:0000256" key="1">
    <source>
        <dbReference type="ARBA" id="ARBA00022723"/>
    </source>
</evidence>
<dbReference type="PANTHER" id="PTHR10587">
    <property type="entry name" value="GLYCOSYL TRANSFERASE-RELATED"/>
    <property type="match status" value="1"/>
</dbReference>
<dbReference type="OrthoDB" id="9812065at2"/>
<dbReference type="GO" id="GO:0016810">
    <property type="term" value="F:hydrolase activity, acting on carbon-nitrogen (but not peptide) bonds"/>
    <property type="evidence" value="ECO:0007669"/>
    <property type="project" value="InterPro"/>
</dbReference>
<feature type="domain" description="NodB homology" evidence="3">
    <location>
        <begin position="21"/>
        <end position="205"/>
    </location>
</feature>
<keyword evidence="2" id="KW-0378">Hydrolase</keyword>
<dbReference type="SUPFAM" id="SSF88713">
    <property type="entry name" value="Glycoside hydrolase/deacetylase"/>
    <property type="match status" value="1"/>
</dbReference>
<dbReference type="PROSITE" id="PS51677">
    <property type="entry name" value="NODB"/>
    <property type="match status" value="1"/>
</dbReference>
<dbReference type="EMBL" id="FQYN01000005">
    <property type="protein sequence ID" value="SHJ29704.1"/>
    <property type="molecule type" value="Genomic_DNA"/>
</dbReference>
<evidence type="ECO:0000256" key="2">
    <source>
        <dbReference type="ARBA" id="ARBA00022801"/>
    </source>
</evidence>
<dbReference type="GO" id="GO:0016020">
    <property type="term" value="C:membrane"/>
    <property type="evidence" value="ECO:0007669"/>
    <property type="project" value="TreeGrafter"/>
</dbReference>
<sequence>MPNPVRRLLPQCLWEMPGTGRTLYLTFDDGPIPEETPFVLEQLARFEAKATFFCVGENLARHPDIARQALAAGHRLANHTHRHISGWTHSRPDFVADVGRCQRELDQLLPVPEARPLLRPPFGRITPPLARTLSVTHQVVMWDVLTCDYDQDFAAPRCLETAIRYTKPGSIVVFHDSLKASRNLRYVLPRYLAHFAGLGFRFETL</sequence>
<accession>A0A1M6I5Q8</accession>
<keyword evidence="1" id="KW-0479">Metal-binding</keyword>
<evidence type="ECO:0000313" key="5">
    <source>
        <dbReference type="Proteomes" id="UP000184418"/>
    </source>
</evidence>
<dbReference type="STRING" id="1121955.SAMN02745146_2801"/>
<evidence type="ECO:0000259" key="3">
    <source>
        <dbReference type="PROSITE" id="PS51677"/>
    </source>
</evidence>
<evidence type="ECO:0000313" key="4">
    <source>
        <dbReference type="EMBL" id="SHJ29704.1"/>
    </source>
</evidence>
<reference evidence="4 5" key="1">
    <citation type="submission" date="2016-11" db="EMBL/GenBank/DDBJ databases">
        <authorList>
            <person name="Jaros S."/>
            <person name="Januszkiewicz K."/>
            <person name="Wedrychowicz H."/>
        </authorList>
    </citation>
    <scope>NUCLEOTIDE SEQUENCE [LARGE SCALE GENOMIC DNA]</scope>
    <source>
        <strain evidence="4 5">DSM 21074</strain>
    </source>
</reference>
<dbReference type="AlphaFoldDB" id="A0A1M6I5Q8"/>
<gene>
    <name evidence="4" type="ORF">SAMN02745146_2801</name>
</gene>
<name>A0A1M6I5Q8_9BACT</name>
<dbReference type="InterPro" id="IPR011330">
    <property type="entry name" value="Glyco_hydro/deAcase_b/a-brl"/>
</dbReference>
<dbReference type="GO" id="GO:0005975">
    <property type="term" value="P:carbohydrate metabolic process"/>
    <property type="evidence" value="ECO:0007669"/>
    <property type="project" value="InterPro"/>
</dbReference>
<protein>
    <submittedName>
        <fullName evidence="4">Peptidoglycan/xylan/chitin deacetylase, PgdA/CDA1 family</fullName>
    </submittedName>
</protein>
<dbReference type="Proteomes" id="UP000184418">
    <property type="component" value="Unassembled WGS sequence"/>
</dbReference>
<dbReference type="InterPro" id="IPR050248">
    <property type="entry name" value="Polysacc_deacetylase_ArnD"/>
</dbReference>
<dbReference type="GO" id="GO:0046872">
    <property type="term" value="F:metal ion binding"/>
    <property type="evidence" value="ECO:0007669"/>
    <property type="project" value="UniProtKB-KW"/>
</dbReference>
<organism evidence="4 5">
    <name type="scientific">Hymenobacter daecheongensis DSM 21074</name>
    <dbReference type="NCBI Taxonomy" id="1121955"/>
    <lineage>
        <taxon>Bacteria</taxon>
        <taxon>Pseudomonadati</taxon>
        <taxon>Bacteroidota</taxon>
        <taxon>Cytophagia</taxon>
        <taxon>Cytophagales</taxon>
        <taxon>Hymenobacteraceae</taxon>
        <taxon>Hymenobacter</taxon>
    </lineage>
</organism>
<dbReference type="RefSeq" id="WP_073110400.1">
    <property type="nucleotide sequence ID" value="NZ_FQYN01000005.1"/>
</dbReference>
<dbReference type="InterPro" id="IPR002509">
    <property type="entry name" value="NODB_dom"/>
</dbReference>
<keyword evidence="5" id="KW-1185">Reference proteome</keyword>
<dbReference type="Gene3D" id="3.20.20.370">
    <property type="entry name" value="Glycoside hydrolase/deacetylase"/>
    <property type="match status" value="1"/>
</dbReference>
<proteinExistence type="predicted"/>
<dbReference type="Pfam" id="PF01522">
    <property type="entry name" value="Polysacc_deac_1"/>
    <property type="match status" value="1"/>
</dbReference>
<dbReference type="CDD" id="cd10917">
    <property type="entry name" value="CE4_NodB_like_6s_7s"/>
    <property type="match status" value="1"/>
</dbReference>
<dbReference type="PANTHER" id="PTHR10587:SF133">
    <property type="entry name" value="CHITIN DEACETYLASE 1-RELATED"/>
    <property type="match status" value="1"/>
</dbReference>